<dbReference type="GO" id="GO:0004564">
    <property type="term" value="F:beta-fructofuranosidase activity"/>
    <property type="evidence" value="ECO:0007669"/>
    <property type="project" value="UniProtKB-EC"/>
</dbReference>
<feature type="domain" description="Glycosyl hydrolase family 32 C-terminal" evidence="7">
    <location>
        <begin position="370"/>
        <end position="488"/>
    </location>
</feature>
<keyword evidence="3 5" id="KW-0378">Hydrolase</keyword>
<gene>
    <name evidence="8" type="ORF">L687_04725</name>
</gene>
<reference evidence="8 9" key="1">
    <citation type="journal article" date="2013" name="Genome Announc.">
        <title>Whole-genome sequences of five oyster-associated bacteria show potential for crude oil hydrocarbon degradation.</title>
        <authorList>
            <person name="Chauhan A."/>
            <person name="Green S."/>
            <person name="Pathak A."/>
            <person name="Thomas J."/>
            <person name="Venkatramanan R."/>
        </authorList>
    </citation>
    <scope>NUCLEOTIDE SEQUENCE [LARGE SCALE GENOMIC DNA]</scope>
    <source>
        <strain evidence="8 9">MF109</strain>
    </source>
</reference>
<evidence type="ECO:0000313" key="9">
    <source>
        <dbReference type="Proteomes" id="UP000016033"/>
    </source>
</evidence>
<dbReference type="SMART" id="SM00640">
    <property type="entry name" value="Glyco_32"/>
    <property type="match status" value="1"/>
</dbReference>
<evidence type="ECO:0000256" key="1">
    <source>
        <dbReference type="ARBA" id="ARBA00009902"/>
    </source>
</evidence>
<dbReference type="InterPro" id="IPR013320">
    <property type="entry name" value="ConA-like_dom_sf"/>
</dbReference>
<dbReference type="Pfam" id="PF00251">
    <property type="entry name" value="Glyco_hydro_32N"/>
    <property type="match status" value="1"/>
</dbReference>
<dbReference type="SUPFAM" id="SSF75005">
    <property type="entry name" value="Arabinanase/levansucrase/invertase"/>
    <property type="match status" value="1"/>
</dbReference>
<evidence type="ECO:0000259" key="6">
    <source>
        <dbReference type="Pfam" id="PF00251"/>
    </source>
</evidence>
<evidence type="ECO:0000259" key="7">
    <source>
        <dbReference type="Pfam" id="PF08244"/>
    </source>
</evidence>
<dbReference type="Gene3D" id="2.115.10.20">
    <property type="entry name" value="Glycosyl hydrolase domain, family 43"/>
    <property type="match status" value="1"/>
</dbReference>
<dbReference type="Proteomes" id="UP000016033">
    <property type="component" value="Unassembled WGS sequence"/>
</dbReference>
<dbReference type="GO" id="GO:0005975">
    <property type="term" value="P:carbohydrate metabolic process"/>
    <property type="evidence" value="ECO:0007669"/>
    <property type="project" value="InterPro"/>
</dbReference>
<protein>
    <recommendedName>
        <fullName evidence="2">beta-fructofuranosidase</fullName>
        <ecNumber evidence="2">3.2.1.26</ecNumber>
    </recommendedName>
</protein>
<proteinExistence type="inferred from homology"/>
<dbReference type="InterPro" id="IPR013189">
    <property type="entry name" value="Glyco_hydro_32_C"/>
</dbReference>
<evidence type="ECO:0000256" key="5">
    <source>
        <dbReference type="RuleBase" id="RU362110"/>
    </source>
</evidence>
<comment type="caution">
    <text evidence="8">The sequence shown here is derived from an EMBL/GenBank/DDBJ whole genome shotgun (WGS) entry which is preliminary data.</text>
</comment>
<name>T5KE51_MICMQ</name>
<evidence type="ECO:0000256" key="3">
    <source>
        <dbReference type="ARBA" id="ARBA00022801"/>
    </source>
</evidence>
<dbReference type="PANTHER" id="PTHR43101">
    <property type="entry name" value="BETA-FRUCTOSIDASE"/>
    <property type="match status" value="1"/>
</dbReference>
<dbReference type="InterPro" id="IPR051214">
    <property type="entry name" value="GH32_Enzymes"/>
</dbReference>
<sequence length="532" mass="58430">MRSWVDRGAATMTAPDTDLRQAALADPLRPAFHFTSPAGWLNDPNGVAQRDGVFHLFYQYNPLTAEHNRIRWGHAISTDLVRWHDRPIALSPSDGGPDADGCWSGVLVDDDGTPTIVYSGNSAATPTQTACVARSDTSLDRWQKEPGNPVIASPPERYSVTGFRDHCVWRETGAWRQLIGSGLHGRGGCAFLYESDDLIHWRELGPLIIGDASALPEDDDAWSGTMWECVDFFRFTPDGTSAPPDARTHDPHLLIFSAWHEDVTRHSLIVRGTYHDDRFDAHAYQRLDLGGRHAYAPQTFADESGRRVLWSWMQEARPAQAQHAAGWSGAMAIPRRLWLDDTLTVRQEPVAELAMLREAPLAFEPRGAGFAASSVQAEAELSVDVPDDGAVRIDVFATDDEAEQTVITLRRSPSTIEVSVDRSRASLDDTVDASPHRGEVPGAGPTIDVRILLDRSSLEVFVDGIALTTRVYPTRADATGFRVEPIHGAAVRDVKGWHLARAEARDRTLEPGEDQSVVEGYAASGHNACVAR</sequence>
<dbReference type="EC" id="3.2.1.26" evidence="2"/>
<dbReference type="PATRIC" id="fig|1333857.3.peg.2924"/>
<dbReference type="SUPFAM" id="SSF49899">
    <property type="entry name" value="Concanavalin A-like lectins/glucanases"/>
    <property type="match status" value="1"/>
</dbReference>
<accession>T5KE51</accession>
<evidence type="ECO:0000313" key="8">
    <source>
        <dbReference type="EMBL" id="EQM74767.1"/>
    </source>
</evidence>
<feature type="domain" description="Glycosyl hydrolase family 32 N-terminal" evidence="6">
    <location>
        <begin position="33"/>
        <end position="349"/>
    </location>
</feature>
<evidence type="ECO:0000256" key="2">
    <source>
        <dbReference type="ARBA" id="ARBA00012758"/>
    </source>
</evidence>
<dbReference type="InterPro" id="IPR001362">
    <property type="entry name" value="Glyco_hydro_32"/>
</dbReference>
<dbReference type="Pfam" id="PF08244">
    <property type="entry name" value="Glyco_hydro_32C"/>
    <property type="match status" value="1"/>
</dbReference>
<keyword evidence="4 5" id="KW-0326">Glycosidase</keyword>
<dbReference type="EMBL" id="ATAO01000206">
    <property type="protein sequence ID" value="EQM74767.1"/>
    <property type="molecule type" value="Genomic_DNA"/>
</dbReference>
<dbReference type="CDD" id="cd08996">
    <property type="entry name" value="GH32_FFase"/>
    <property type="match status" value="1"/>
</dbReference>
<dbReference type="InterPro" id="IPR023296">
    <property type="entry name" value="Glyco_hydro_beta-prop_sf"/>
</dbReference>
<dbReference type="InterPro" id="IPR013148">
    <property type="entry name" value="Glyco_hydro_32_N"/>
</dbReference>
<dbReference type="Gene3D" id="2.60.120.560">
    <property type="entry name" value="Exo-inulinase, domain 1"/>
    <property type="match status" value="1"/>
</dbReference>
<comment type="similarity">
    <text evidence="1 5">Belongs to the glycosyl hydrolase 32 family.</text>
</comment>
<dbReference type="AlphaFoldDB" id="T5KE51"/>
<dbReference type="PANTHER" id="PTHR43101:SF1">
    <property type="entry name" value="BETA-FRUCTOSIDASE"/>
    <property type="match status" value="1"/>
</dbReference>
<evidence type="ECO:0000256" key="4">
    <source>
        <dbReference type="ARBA" id="ARBA00023295"/>
    </source>
</evidence>
<organism evidence="8 9">
    <name type="scientific">Microbacterium maritypicum MF109</name>
    <dbReference type="NCBI Taxonomy" id="1333857"/>
    <lineage>
        <taxon>Bacteria</taxon>
        <taxon>Bacillati</taxon>
        <taxon>Actinomycetota</taxon>
        <taxon>Actinomycetes</taxon>
        <taxon>Micrococcales</taxon>
        <taxon>Microbacteriaceae</taxon>
        <taxon>Microbacterium</taxon>
    </lineage>
</organism>